<evidence type="ECO:0000256" key="2">
    <source>
        <dbReference type="ARBA" id="ARBA00022670"/>
    </source>
</evidence>
<dbReference type="Proteomes" id="UP000220527">
    <property type="component" value="Unassembled WGS sequence"/>
</dbReference>
<dbReference type="GO" id="GO:0046872">
    <property type="term" value="F:metal ion binding"/>
    <property type="evidence" value="ECO:0007669"/>
    <property type="project" value="UniProtKB-KW"/>
</dbReference>
<organism evidence="9 10">
    <name type="scientific">Candidatus Viridilinea mediisalina</name>
    <dbReference type="NCBI Taxonomy" id="2024553"/>
    <lineage>
        <taxon>Bacteria</taxon>
        <taxon>Bacillati</taxon>
        <taxon>Chloroflexota</taxon>
        <taxon>Chloroflexia</taxon>
        <taxon>Chloroflexales</taxon>
        <taxon>Chloroflexineae</taxon>
        <taxon>Oscillochloridaceae</taxon>
        <taxon>Candidatus Viridilinea</taxon>
    </lineage>
</organism>
<comment type="caution">
    <text evidence="9">The sequence shown here is derived from an EMBL/GenBank/DDBJ whole genome shotgun (WGS) entry which is preliminary data.</text>
</comment>
<evidence type="ECO:0000313" key="10">
    <source>
        <dbReference type="Proteomes" id="UP000220527"/>
    </source>
</evidence>
<dbReference type="Gene3D" id="3.40.140.10">
    <property type="entry name" value="Cytidine Deaminase, domain 2"/>
    <property type="match status" value="1"/>
</dbReference>
<dbReference type="AlphaFoldDB" id="A0A2A6RL46"/>
<evidence type="ECO:0000256" key="4">
    <source>
        <dbReference type="ARBA" id="ARBA00022801"/>
    </source>
</evidence>
<evidence type="ECO:0000256" key="5">
    <source>
        <dbReference type="ARBA" id="ARBA00022833"/>
    </source>
</evidence>
<keyword evidence="2" id="KW-0645">Protease</keyword>
<feature type="domain" description="MPN" evidence="8">
    <location>
        <begin position="100"/>
        <end position="222"/>
    </location>
</feature>
<accession>A0A2A6RL46</accession>
<dbReference type="PROSITE" id="PS50249">
    <property type="entry name" value="MPN"/>
    <property type="match status" value="1"/>
</dbReference>
<dbReference type="Pfam" id="PF04002">
    <property type="entry name" value="RadC"/>
    <property type="match status" value="1"/>
</dbReference>
<name>A0A2A6RL46_9CHLR</name>
<evidence type="ECO:0000313" key="9">
    <source>
        <dbReference type="EMBL" id="PDW03762.1"/>
    </source>
</evidence>
<dbReference type="InterPro" id="IPR025657">
    <property type="entry name" value="RadC_JAB"/>
</dbReference>
<protein>
    <recommendedName>
        <fullName evidence="8">MPN domain-containing protein</fullName>
    </recommendedName>
</protein>
<dbReference type="EMBL" id="NQWI01000022">
    <property type="protein sequence ID" value="PDW03762.1"/>
    <property type="molecule type" value="Genomic_DNA"/>
</dbReference>
<dbReference type="OrthoDB" id="9804482at2"/>
<dbReference type="PANTHER" id="PTHR30471:SF3">
    <property type="entry name" value="UPF0758 PROTEIN YEES-RELATED"/>
    <property type="match status" value="1"/>
</dbReference>
<sequence>MSQQPLPLPGVPARRQSQPMIAVKAIREEAFSYLTDAELLQQLGLNEEQAAYILKDGLDGLRGKNIAQLRSMLTPKQSRIVAAVSELSRRMLRPSLNRLQIKQPSDAAHFLMVEMGHLDQEHLSVLLLDTKNRVQDFVTIYIGSVNSAQIRVGEVFKDAIRRNSAAIIVAHNHPSGDCTPSPEDVRVTREIVQAGNMLDIQVLDHLVIGMGVYVSMRERGLGWQP</sequence>
<dbReference type="PANTHER" id="PTHR30471">
    <property type="entry name" value="DNA REPAIR PROTEIN RADC"/>
    <property type="match status" value="1"/>
</dbReference>
<comment type="similarity">
    <text evidence="1 7">Belongs to the UPF0758 family.</text>
</comment>
<dbReference type="CDD" id="cd08071">
    <property type="entry name" value="MPN_DUF2466"/>
    <property type="match status" value="1"/>
</dbReference>
<dbReference type="SUPFAM" id="SSF102712">
    <property type="entry name" value="JAB1/MPN domain"/>
    <property type="match status" value="1"/>
</dbReference>
<dbReference type="InterPro" id="IPR037518">
    <property type="entry name" value="MPN"/>
</dbReference>
<dbReference type="PROSITE" id="PS01302">
    <property type="entry name" value="UPF0758"/>
    <property type="match status" value="1"/>
</dbReference>
<keyword evidence="5" id="KW-0862">Zinc</keyword>
<dbReference type="GO" id="GO:0008237">
    <property type="term" value="F:metallopeptidase activity"/>
    <property type="evidence" value="ECO:0007669"/>
    <property type="project" value="UniProtKB-KW"/>
</dbReference>
<dbReference type="InterPro" id="IPR020891">
    <property type="entry name" value="UPF0758_CS"/>
</dbReference>
<evidence type="ECO:0000256" key="3">
    <source>
        <dbReference type="ARBA" id="ARBA00022723"/>
    </source>
</evidence>
<keyword evidence="3" id="KW-0479">Metal-binding</keyword>
<evidence type="ECO:0000259" key="8">
    <source>
        <dbReference type="PROSITE" id="PS50249"/>
    </source>
</evidence>
<dbReference type="InterPro" id="IPR001405">
    <property type="entry name" value="UPF0758"/>
</dbReference>
<evidence type="ECO:0000256" key="6">
    <source>
        <dbReference type="ARBA" id="ARBA00023049"/>
    </source>
</evidence>
<dbReference type="RefSeq" id="WP_097643415.1">
    <property type="nucleotide sequence ID" value="NZ_NQWI01000022.1"/>
</dbReference>
<keyword evidence="4" id="KW-0378">Hydrolase</keyword>
<gene>
    <name evidence="9" type="ORF">CJ255_07225</name>
</gene>
<keyword evidence="10" id="KW-1185">Reference proteome</keyword>
<proteinExistence type="inferred from homology"/>
<reference evidence="10" key="1">
    <citation type="submission" date="2017-08" db="EMBL/GenBank/DDBJ databases">
        <authorList>
            <person name="Grouzdev D.S."/>
            <person name="Gaisin V.A."/>
            <person name="Rysina M.S."/>
            <person name="Gorlenko V.M."/>
        </authorList>
    </citation>
    <scope>NUCLEOTIDE SEQUENCE [LARGE SCALE GENOMIC DNA]</scope>
    <source>
        <strain evidence="10">Kir15-3F</strain>
    </source>
</reference>
<evidence type="ECO:0000256" key="1">
    <source>
        <dbReference type="ARBA" id="ARBA00010243"/>
    </source>
</evidence>
<keyword evidence="6" id="KW-0482">Metalloprotease</keyword>
<dbReference type="NCBIfam" id="TIGR00608">
    <property type="entry name" value="radc"/>
    <property type="match status" value="1"/>
</dbReference>
<evidence type="ECO:0000256" key="7">
    <source>
        <dbReference type="RuleBase" id="RU003797"/>
    </source>
</evidence>
<dbReference type="GO" id="GO:0006508">
    <property type="term" value="P:proteolysis"/>
    <property type="evidence" value="ECO:0007669"/>
    <property type="project" value="UniProtKB-KW"/>
</dbReference>